<dbReference type="PIRSF" id="PIRSF000915">
    <property type="entry name" value="PGP-type_phosphatase"/>
    <property type="match status" value="1"/>
</dbReference>
<evidence type="ECO:0000313" key="8">
    <source>
        <dbReference type="EMBL" id="KDQ56587.1"/>
    </source>
</evidence>
<dbReference type="OrthoDB" id="413953at2759"/>
<dbReference type="InterPro" id="IPR006357">
    <property type="entry name" value="HAD-SF_hydro_IIA"/>
</dbReference>
<dbReference type="GO" id="GO:0004035">
    <property type="term" value="F:alkaline phosphatase activity"/>
    <property type="evidence" value="ECO:0007669"/>
    <property type="project" value="TreeGrafter"/>
</dbReference>
<feature type="binding site" evidence="6">
    <location>
        <position position="221"/>
    </location>
    <ligand>
        <name>substrate</name>
    </ligand>
</feature>
<dbReference type="PANTHER" id="PTHR19288:SF46">
    <property type="entry name" value="HALOACID DEHALOGENASE-LIKE HYDROLASE DOMAIN-CONTAINING PROTEIN 2"/>
    <property type="match status" value="1"/>
</dbReference>
<proteinExistence type="predicted"/>
<evidence type="ECO:0000256" key="2">
    <source>
        <dbReference type="ARBA" id="ARBA00050247"/>
    </source>
</evidence>
<dbReference type="Proteomes" id="UP000027265">
    <property type="component" value="Unassembled WGS sequence"/>
</dbReference>
<evidence type="ECO:0000256" key="7">
    <source>
        <dbReference type="PIRSR" id="PIRSR000915-3"/>
    </source>
</evidence>
<dbReference type="HOGENOM" id="CLU_043473_0_0_1"/>
<dbReference type="GO" id="GO:0005737">
    <property type="term" value="C:cytoplasm"/>
    <property type="evidence" value="ECO:0007669"/>
    <property type="project" value="TreeGrafter"/>
</dbReference>
<evidence type="ECO:0000256" key="6">
    <source>
        <dbReference type="PIRSR" id="PIRSR000915-2"/>
    </source>
</evidence>
<dbReference type="Pfam" id="PF13242">
    <property type="entry name" value="Hydrolase_like"/>
    <property type="match status" value="1"/>
</dbReference>
<dbReference type="NCBIfam" id="TIGR01460">
    <property type="entry name" value="HAD-SF-IIA"/>
    <property type="match status" value="1"/>
</dbReference>
<dbReference type="PANTHER" id="PTHR19288">
    <property type="entry name" value="4-NITROPHENYLPHOSPHATASE-RELATED"/>
    <property type="match status" value="1"/>
</dbReference>
<evidence type="ECO:0000313" key="9">
    <source>
        <dbReference type="Proteomes" id="UP000027265"/>
    </source>
</evidence>
<feature type="active site" description="Proton donor" evidence="5">
    <location>
        <position position="26"/>
    </location>
</feature>
<dbReference type="SUPFAM" id="SSF56784">
    <property type="entry name" value="HAD-like"/>
    <property type="match status" value="1"/>
</dbReference>
<accession>A0A067PZA2</accession>
<dbReference type="STRING" id="933084.A0A067PZA2"/>
<evidence type="ECO:0000256" key="5">
    <source>
        <dbReference type="PIRSR" id="PIRSR000915-1"/>
    </source>
</evidence>
<keyword evidence="9" id="KW-1185">Reference proteome</keyword>
<dbReference type="Pfam" id="PF13344">
    <property type="entry name" value="Hydrolase_6"/>
    <property type="match status" value="1"/>
</dbReference>
<feature type="binding site" evidence="7">
    <location>
        <position position="26"/>
    </location>
    <ligand>
        <name>Mg(2+)</name>
        <dbReference type="ChEBI" id="CHEBI:18420"/>
    </ligand>
</feature>
<organism evidence="8 9">
    <name type="scientific">Jaapia argillacea MUCL 33604</name>
    <dbReference type="NCBI Taxonomy" id="933084"/>
    <lineage>
        <taxon>Eukaryota</taxon>
        <taxon>Fungi</taxon>
        <taxon>Dikarya</taxon>
        <taxon>Basidiomycota</taxon>
        <taxon>Agaricomycotina</taxon>
        <taxon>Agaricomycetes</taxon>
        <taxon>Agaricomycetidae</taxon>
        <taxon>Jaapiales</taxon>
        <taxon>Jaapiaceae</taxon>
        <taxon>Jaapia</taxon>
    </lineage>
</organism>
<name>A0A067PZA2_9AGAM</name>
<keyword evidence="7" id="KW-0460">Magnesium</keyword>
<evidence type="ECO:0000256" key="4">
    <source>
        <dbReference type="ARBA" id="ARBA00069197"/>
    </source>
</evidence>
<gene>
    <name evidence="8" type="ORF">JAAARDRAFT_179174</name>
</gene>
<evidence type="ECO:0000256" key="3">
    <source>
        <dbReference type="ARBA" id="ARBA00066659"/>
    </source>
</evidence>
<keyword evidence="1" id="KW-0378">Hydrolase</keyword>
<dbReference type="InterPro" id="IPR006349">
    <property type="entry name" value="PGP_euk"/>
</dbReference>
<reference evidence="9" key="1">
    <citation type="journal article" date="2014" name="Proc. Natl. Acad. Sci. U.S.A.">
        <title>Extensive sampling of basidiomycete genomes demonstrates inadequacy of the white-rot/brown-rot paradigm for wood decay fungi.</title>
        <authorList>
            <person name="Riley R."/>
            <person name="Salamov A.A."/>
            <person name="Brown D.W."/>
            <person name="Nagy L.G."/>
            <person name="Floudas D."/>
            <person name="Held B.W."/>
            <person name="Levasseur A."/>
            <person name="Lombard V."/>
            <person name="Morin E."/>
            <person name="Otillar R."/>
            <person name="Lindquist E.A."/>
            <person name="Sun H."/>
            <person name="LaButti K.M."/>
            <person name="Schmutz J."/>
            <person name="Jabbour D."/>
            <person name="Luo H."/>
            <person name="Baker S.E."/>
            <person name="Pisabarro A.G."/>
            <person name="Walton J.D."/>
            <person name="Blanchette R.A."/>
            <person name="Henrissat B."/>
            <person name="Martin F."/>
            <person name="Cullen D."/>
            <person name="Hibbett D.S."/>
            <person name="Grigoriev I.V."/>
        </authorList>
    </citation>
    <scope>NUCLEOTIDE SEQUENCE [LARGE SCALE GENOMIC DNA]</scope>
    <source>
        <strain evidence="9">MUCL 33604</strain>
    </source>
</reference>
<sequence length="342" mass="36487">MTTHLSSPSQYLDLLSKYDTWMFDCDGVLWNDDHLIDGAIEVLKLLRTHQKQILFVTNNASKSRKTYKKKFDQLGVEAHVDEIFGSAYAAAVYISSVLKLPKDQKVYVIGMNGLEEELAEEGVAYLGGTDPADNTLSFTPSSVFSPDPSVSAVLCGLDLSLNYTKLSKAFTYLHTLGPKCHFIATNLDSTYPAKGGILPGAGAVMAGLRVASGREPVCVGKPEATMLECIKAKHDFNPERTIMVGDRLNTDILFGQRGGLATLLVLSGITHLEEVAGPNPSPIVPTYYTNSLGDLRAAGGSQNGSKIGNGFVVNGNGHALNGNGHALNGNGHVLNGNGHVLN</sequence>
<dbReference type="InterPro" id="IPR036412">
    <property type="entry name" value="HAD-like_sf"/>
</dbReference>
<dbReference type="Gene3D" id="3.40.50.1000">
    <property type="entry name" value="HAD superfamily/HAD-like"/>
    <property type="match status" value="2"/>
</dbReference>
<dbReference type="FunCoup" id="A0A067PZA2">
    <property type="interactions" value="30"/>
</dbReference>
<feature type="binding site" evidence="7">
    <location>
        <position position="246"/>
    </location>
    <ligand>
        <name>Mg(2+)</name>
        <dbReference type="ChEBI" id="CHEBI:18420"/>
    </ligand>
</feature>
<dbReference type="AlphaFoldDB" id="A0A067PZA2"/>
<protein>
    <recommendedName>
        <fullName evidence="4">4-nitrophenylphosphatase</fullName>
        <ecNumber evidence="3">3.1.3.41</ecNumber>
    </recommendedName>
</protein>
<feature type="binding site" evidence="7">
    <location>
        <position position="24"/>
    </location>
    <ligand>
        <name>Mg(2+)</name>
        <dbReference type="ChEBI" id="CHEBI:18420"/>
    </ligand>
</feature>
<dbReference type="InterPro" id="IPR023214">
    <property type="entry name" value="HAD_sf"/>
</dbReference>
<comment type="cofactor">
    <cofactor evidence="7">
        <name>Mg(2+)</name>
        <dbReference type="ChEBI" id="CHEBI:18420"/>
    </cofactor>
    <text evidence="7">Divalent metal ions. Mg(2+) is the most effective.</text>
</comment>
<evidence type="ECO:0000256" key="1">
    <source>
        <dbReference type="ARBA" id="ARBA00022801"/>
    </source>
</evidence>
<dbReference type="EC" id="3.1.3.41" evidence="3"/>
<keyword evidence="7" id="KW-0479">Metal-binding</keyword>
<dbReference type="GO" id="GO:0008967">
    <property type="term" value="F:phosphoglycolate phosphatase activity"/>
    <property type="evidence" value="ECO:0007669"/>
    <property type="project" value="TreeGrafter"/>
</dbReference>
<dbReference type="EMBL" id="KL197721">
    <property type="protein sequence ID" value="KDQ56587.1"/>
    <property type="molecule type" value="Genomic_DNA"/>
</dbReference>
<dbReference type="FunFam" id="3.40.50.1000:FF:000039">
    <property type="entry name" value="Phosphoglycolate phosphatase"/>
    <property type="match status" value="1"/>
</dbReference>
<dbReference type="InParanoid" id="A0A067PZA2"/>
<dbReference type="GO" id="GO:0046872">
    <property type="term" value="F:metal ion binding"/>
    <property type="evidence" value="ECO:0007669"/>
    <property type="project" value="UniProtKB-KW"/>
</dbReference>
<feature type="active site" description="Nucleophile" evidence="5">
    <location>
        <position position="24"/>
    </location>
</feature>
<dbReference type="NCBIfam" id="TIGR01452">
    <property type="entry name" value="PGP_euk"/>
    <property type="match status" value="1"/>
</dbReference>
<comment type="catalytic activity">
    <reaction evidence="2">
        <text>4-nitrophenyl phosphate + H2O = 4-nitrophenol + phosphate + H(+)</text>
        <dbReference type="Rhea" id="RHEA:21664"/>
        <dbReference type="ChEBI" id="CHEBI:15377"/>
        <dbReference type="ChEBI" id="CHEBI:15378"/>
        <dbReference type="ChEBI" id="CHEBI:43474"/>
        <dbReference type="ChEBI" id="CHEBI:57917"/>
        <dbReference type="ChEBI" id="CHEBI:61146"/>
        <dbReference type="EC" id="3.1.3.41"/>
    </reaction>
</comment>